<proteinExistence type="predicted"/>
<dbReference type="PANTHER" id="PTHR21669">
    <property type="entry name" value="CAPZ-INTERACTING PROTEIN AND RELATED PROTEINS"/>
    <property type="match status" value="1"/>
</dbReference>
<feature type="domain" description="Hpc2-related" evidence="2">
    <location>
        <begin position="124"/>
        <end position="172"/>
    </location>
</feature>
<dbReference type="InterPro" id="IPR014840">
    <property type="entry name" value="HRD"/>
</dbReference>
<feature type="compositionally biased region" description="Acidic residues" evidence="1">
    <location>
        <begin position="122"/>
        <end position="145"/>
    </location>
</feature>
<organism evidence="3 4">
    <name type="scientific">Gossypium stocksii</name>
    <dbReference type="NCBI Taxonomy" id="47602"/>
    <lineage>
        <taxon>Eukaryota</taxon>
        <taxon>Viridiplantae</taxon>
        <taxon>Streptophyta</taxon>
        <taxon>Embryophyta</taxon>
        <taxon>Tracheophyta</taxon>
        <taxon>Spermatophyta</taxon>
        <taxon>Magnoliopsida</taxon>
        <taxon>eudicotyledons</taxon>
        <taxon>Gunneridae</taxon>
        <taxon>Pentapetalae</taxon>
        <taxon>rosids</taxon>
        <taxon>malvids</taxon>
        <taxon>Malvales</taxon>
        <taxon>Malvaceae</taxon>
        <taxon>Malvoideae</taxon>
        <taxon>Gossypium</taxon>
    </lineage>
</organism>
<evidence type="ECO:0000313" key="4">
    <source>
        <dbReference type="Proteomes" id="UP000828251"/>
    </source>
</evidence>
<sequence>MDDKTGGAAGGTAESSRLVAPKVMKSGDRQVFTVELRPGETTYVSWRKLVKDANRANASSAAASVLTAPAPEPPPNAHPNLQSRIAPGQAAEKEAKDEAPGPNRFSAVIEKIERLYMGRDSSDEEELDETPDDDQYDTEDSFIDDAELDEYFEVDNSAIKHDGFFVNRGKLERVNEPPVMPNQQPKKRRRKDTSKPPSESDDGHVSNKHVKTVKVTAGRVEPSHGKNSSNSAQNLTTLSEQHGDVKAQNQLSVSGVPSKKKSSETRVALDSSAYLKVPNGDTSVPLADVKDTEKSKMGFVQSKNVLSNKLKDATGSSDVLQQKYHDKNAYPQSKSQPGKRISNADELEQSFRPREKNGIRELPDTNISDGKQSMQTAKSSHMSKKDGSTLRPKSSILEKAIRELEKLVAESRPPAVENQEADASSQGIKRRLPREIKVKLAKVARLAAQTSQGKVSKELLNRLMSILGHLIQLRTLKRNLKVMISMGVSAKQEKDARFQQIKKEVIEMIKTRIPSFETKILEPPPGASDDFQETGSEERVNRRKFGMDATLENKICDLYDLYVDGLDEDAGPQIRKLYVELAQLWPNGMMDNHEIKRAICREKERRKARYNRCKEQEKVKRKKIVALGLEESVRVESALSAQPQHTRERSATDSASQVLPSTNKLTSSTTATAVQIPGPSTNGSSLDRVKQEKLKGISSNAMDEIKVADSSLPKKKVKRKPEMELDAAHFHPEKSSLQPGDDRHKSTKQPVNVTPKSSLLPTTTSFEQSS</sequence>
<feature type="region of interest" description="Disordered" evidence="1">
    <location>
        <begin position="519"/>
        <end position="539"/>
    </location>
</feature>
<dbReference type="PANTHER" id="PTHR21669:SF28">
    <property type="entry name" value="YEMANUCLEIN"/>
    <property type="match status" value="1"/>
</dbReference>
<feature type="compositionally biased region" description="Basic and acidic residues" evidence="1">
    <location>
        <begin position="349"/>
        <end position="363"/>
    </location>
</feature>
<dbReference type="Proteomes" id="UP000828251">
    <property type="component" value="Unassembled WGS sequence"/>
</dbReference>
<evidence type="ECO:0000313" key="3">
    <source>
        <dbReference type="EMBL" id="KAH1114346.1"/>
    </source>
</evidence>
<feature type="region of interest" description="Disordered" evidence="1">
    <location>
        <begin position="1"/>
        <end position="25"/>
    </location>
</feature>
<gene>
    <name evidence="3" type="ORF">J1N35_007724</name>
</gene>
<reference evidence="3 4" key="1">
    <citation type="journal article" date="2021" name="Plant Biotechnol. J.">
        <title>Multi-omics assisted identification of the key and species-specific regulatory components of drought-tolerant mechanisms in Gossypium stocksii.</title>
        <authorList>
            <person name="Yu D."/>
            <person name="Ke L."/>
            <person name="Zhang D."/>
            <person name="Wu Y."/>
            <person name="Sun Y."/>
            <person name="Mei J."/>
            <person name="Sun J."/>
            <person name="Sun Y."/>
        </authorList>
    </citation>
    <scope>NUCLEOTIDE SEQUENCE [LARGE SCALE GENOMIC DNA]</scope>
    <source>
        <strain evidence="4">cv. E1</strain>
        <tissue evidence="3">Leaf</tissue>
    </source>
</reference>
<dbReference type="GO" id="GO:0005634">
    <property type="term" value="C:nucleus"/>
    <property type="evidence" value="ECO:0007669"/>
    <property type="project" value="TreeGrafter"/>
</dbReference>
<evidence type="ECO:0000256" key="1">
    <source>
        <dbReference type="SAM" id="MobiDB-lite"/>
    </source>
</evidence>
<dbReference type="AlphaFoldDB" id="A0A9D4AFX9"/>
<dbReference type="Pfam" id="PF08729">
    <property type="entry name" value="HUN"/>
    <property type="match status" value="1"/>
</dbReference>
<comment type="caution">
    <text evidence="3">The sequence shown here is derived from an EMBL/GenBank/DDBJ whole genome shotgun (WGS) entry which is preliminary data.</text>
</comment>
<feature type="region of interest" description="Disordered" evidence="1">
    <location>
        <begin position="167"/>
        <end position="268"/>
    </location>
</feature>
<feature type="region of interest" description="Disordered" evidence="1">
    <location>
        <begin position="636"/>
        <end position="689"/>
    </location>
</feature>
<dbReference type="GO" id="GO:0006325">
    <property type="term" value="P:chromatin organization"/>
    <property type="evidence" value="ECO:0007669"/>
    <property type="project" value="TreeGrafter"/>
</dbReference>
<keyword evidence="4" id="KW-1185">Reference proteome</keyword>
<feature type="region of interest" description="Disordered" evidence="1">
    <location>
        <begin position="705"/>
        <end position="770"/>
    </location>
</feature>
<accession>A0A9D4AFX9</accession>
<protein>
    <recommendedName>
        <fullName evidence="2">Hpc2-related domain-containing protein</fullName>
    </recommendedName>
</protein>
<evidence type="ECO:0000259" key="2">
    <source>
        <dbReference type="Pfam" id="PF08729"/>
    </source>
</evidence>
<dbReference type="EMBL" id="JAIQCV010000003">
    <property type="protein sequence ID" value="KAH1114346.1"/>
    <property type="molecule type" value="Genomic_DNA"/>
</dbReference>
<feature type="compositionally biased region" description="Polar residues" evidence="1">
    <location>
        <begin position="652"/>
        <end position="685"/>
    </location>
</feature>
<feature type="region of interest" description="Disordered" evidence="1">
    <location>
        <begin position="277"/>
        <end position="296"/>
    </location>
</feature>
<feature type="compositionally biased region" description="Polar residues" evidence="1">
    <location>
        <begin position="365"/>
        <end position="380"/>
    </location>
</feature>
<feature type="region of interest" description="Disordered" evidence="1">
    <location>
        <begin position="312"/>
        <end position="395"/>
    </location>
</feature>
<feature type="compositionally biased region" description="Basic and acidic residues" evidence="1">
    <location>
        <begin position="110"/>
        <end position="121"/>
    </location>
</feature>
<feature type="compositionally biased region" description="Low complexity" evidence="1">
    <location>
        <begin position="754"/>
        <end position="770"/>
    </location>
</feature>
<dbReference type="OrthoDB" id="68076at2759"/>
<feature type="region of interest" description="Disordered" evidence="1">
    <location>
        <begin position="57"/>
        <end position="145"/>
    </location>
</feature>
<feature type="compositionally biased region" description="Polar residues" evidence="1">
    <location>
        <begin position="225"/>
        <end position="240"/>
    </location>
</feature>
<feature type="compositionally biased region" description="Basic and acidic residues" evidence="1">
    <location>
        <begin position="720"/>
        <end position="744"/>
    </location>
</feature>
<name>A0A9D4AFX9_9ROSI</name>